<reference evidence="3 7" key="1">
    <citation type="submission" date="2014-08" db="EMBL/GenBank/DDBJ databases">
        <title>Clostridium innocuum, an unnegligible vancomycin-resistant pathogen causing extra-intestinal infections.</title>
        <authorList>
            <person name="Feng Y."/>
            <person name="Chiu C.-H."/>
        </authorList>
    </citation>
    <scope>NUCLEOTIDE SEQUENCE [LARGE SCALE GENOMIC DNA]</scope>
    <source>
        <strain evidence="3 7">AN88</strain>
    </source>
</reference>
<evidence type="ECO:0000313" key="8">
    <source>
        <dbReference type="Proteomes" id="UP000503330"/>
    </source>
</evidence>
<dbReference type="Proteomes" id="UP000503330">
    <property type="component" value="Chromosome"/>
</dbReference>
<dbReference type="InterPro" id="IPR042070">
    <property type="entry name" value="PucR_C-HTH_sf"/>
</dbReference>
<dbReference type="AlphaFoldDB" id="A0A099IDM3"/>
<dbReference type="InterPro" id="IPR051448">
    <property type="entry name" value="CdaR-like_regulators"/>
</dbReference>
<dbReference type="GeneID" id="61926519"/>
<evidence type="ECO:0000313" key="3">
    <source>
        <dbReference type="EMBL" id="KGJ55073.1"/>
    </source>
</evidence>
<dbReference type="EMBL" id="WWTN01000010">
    <property type="protein sequence ID" value="MZH55686.1"/>
    <property type="molecule type" value="Genomic_DNA"/>
</dbReference>
<name>A0A099IDM3_CLOIN</name>
<dbReference type="Proteomes" id="UP000030008">
    <property type="component" value="Unassembled WGS sequence"/>
</dbReference>
<dbReference type="Pfam" id="PF13556">
    <property type="entry name" value="HTH_30"/>
    <property type="match status" value="1"/>
</dbReference>
<dbReference type="InterPro" id="IPR025736">
    <property type="entry name" value="PucR_C-HTH_dom"/>
</dbReference>
<dbReference type="InterPro" id="IPR012914">
    <property type="entry name" value="PucR_dom"/>
</dbReference>
<dbReference type="Proteomes" id="UP001203972">
    <property type="component" value="Unassembled WGS sequence"/>
</dbReference>
<dbReference type="EMBL" id="JAKTMA010000026">
    <property type="protein sequence ID" value="MCR0233965.1"/>
    <property type="molecule type" value="Genomic_DNA"/>
</dbReference>
<dbReference type="RefSeq" id="WP_002610611.1">
    <property type="nucleotide sequence ID" value="NZ_AP025565.1"/>
</dbReference>
<reference evidence="6 8" key="3">
    <citation type="submission" date="2020-02" db="EMBL/GenBank/DDBJ databases">
        <authorList>
            <person name="Kociolek L.K."/>
            <person name="Ozer E.A."/>
        </authorList>
    </citation>
    <scope>NUCLEOTIDE SEQUENCE [LARGE SCALE GENOMIC DNA]</scope>
    <source>
        <strain evidence="6 8">ATCC 14501</strain>
    </source>
</reference>
<evidence type="ECO:0000313" key="5">
    <source>
        <dbReference type="EMBL" id="MZH55686.1"/>
    </source>
</evidence>
<organism evidence="3 7">
    <name type="scientific">Clostridium innocuum</name>
    <dbReference type="NCBI Taxonomy" id="1522"/>
    <lineage>
        <taxon>Bacteria</taxon>
        <taxon>Bacillati</taxon>
        <taxon>Bacillota</taxon>
        <taxon>Clostridia</taxon>
        <taxon>Eubacteriales</taxon>
        <taxon>Clostridiaceae</taxon>
        <taxon>Clostridium</taxon>
    </lineage>
</organism>
<evidence type="ECO:0000313" key="6">
    <source>
        <dbReference type="EMBL" id="QJA03334.1"/>
    </source>
</evidence>
<evidence type="ECO:0000313" key="4">
    <source>
        <dbReference type="EMBL" id="MCR0233965.1"/>
    </source>
</evidence>
<gene>
    <name evidence="3" type="ORF">CIAN88_00420</name>
    <name evidence="6" type="ORF">G4D54_13240</name>
    <name evidence="5" type="ORF">GT664_07935</name>
    <name evidence="4" type="ORF">MKC95_14420</name>
</gene>
<dbReference type="Pfam" id="PF07905">
    <property type="entry name" value="PucR"/>
    <property type="match status" value="1"/>
</dbReference>
<accession>A0A099IDM3</accession>
<evidence type="ECO:0000259" key="2">
    <source>
        <dbReference type="Pfam" id="PF13556"/>
    </source>
</evidence>
<feature type="domain" description="PucR C-terminal helix-turn-helix" evidence="2">
    <location>
        <begin position="325"/>
        <end position="382"/>
    </location>
</feature>
<evidence type="ECO:0000313" key="7">
    <source>
        <dbReference type="Proteomes" id="UP000030008"/>
    </source>
</evidence>
<dbReference type="EMBL" id="CP048838">
    <property type="protein sequence ID" value="QJA03334.1"/>
    <property type="molecule type" value="Genomic_DNA"/>
</dbReference>
<reference evidence="4" key="4">
    <citation type="journal article" date="2022" name="Clin. Infect. Dis.">
        <title>Association between Clostridium innocuum and antibiotic-associated diarrhea in adults and children: A cross-sectional study and comparative genomics analysis.</title>
        <authorList>
            <person name="Cherny K.E."/>
            <person name="Muscat E.B."/>
            <person name="Balaji A."/>
            <person name="Mukherjee J."/>
            <person name="Ozer E.A."/>
            <person name="Angarone M.P."/>
            <person name="Hauser A.R."/>
            <person name="Sichel J.S."/>
            <person name="Amponsah E."/>
            <person name="Kociolek L.K."/>
        </authorList>
    </citation>
    <scope>NUCLEOTIDE SEQUENCE</scope>
    <source>
        <strain evidence="4">NU1-AC-029v</strain>
    </source>
</reference>
<proteinExistence type="predicted"/>
<reference evidence="5" key="2">
    <citation type="journal article" date="2019" name="Nat. Med.">
        <title>A library of human gut bacterial isolates paired with longitudinal multiomics data enables mechanistic microbiome research.</title>
        <authorList>
            <person name="Poyet M."/>
            <person name="Groussin M."/>
            <person name="Gibbons S.M."/>
            <person name="Avila-Pacheco J."/>
            <person name="Jiang X."/>
            <person name="Kearney S.M."/>
            <person name="Perrotta A.R."/>
            <person name="Berdy B."/>
            <person name="Zhao S."/>
            <person name="Lieberman T.D."/>
            <person name="Swanson P.K."/>
            <person name="Smith M."/>
            <person name="Roesemann S."/>
            <person name="Alexander J.E."/>
            <person name="Rich S.A."/>
            <person name="Livny J."/>
            <person name="Vlamakis H."/>
            <person name="Clish C."/>
            <person name="Bullock K."/>
            <person name="Deik A."/>
            <person name="Scott J."/>
            <person name="Pierce K.A."/>
            <person name="Xavier R.J."/>
            <person name="Alm E.J."/>
        </authorList>
    </citation>
    <scope>NUCLEOTIDE SEQUENCE</scope>
    <source>
        <strain evidence="5">BIOML-A12</strain>
    </source>
</reference>
<evidence type="ECO:0000259" key="1">
    <source>
        <dbReference type="Pfam" id="PF07905"/>
    </source>
</evidence>
<dbReference type="Gene3D" id="1.10.10.2840">
    <property type="entry name" value="PucR C-terminal helix-turn-helix domain"/>
    <property type="match status" value="1"/>
</dbReference>
<dbReference type="Proteomes" id="UP000604383">
    <property type="component" value="Unassembled WGS sequence"/>
</dbReference>
<protein>
    <submittedName>
        <fullName evidence="4">PucR family transcriptional regulator</fullName>
    </submittedName>
</protein>
<sequence length="396" mass="46316">MIYLSTIMSSDIWDLKALYEGANVQRLVASVTIMESLPIREWAKGGELLLTSSRTLPENEQDLLELLHDMQRLSTAALAVKCRETDEHMARVKRLSILAQEWQIPIFLIPPQRTYLSLTNAINRLLSLADEQDTLKEYLMRYLLLSTDPFKDLIVRRCTQSLQLALFQNELQLIQFQIDRESTNAQLSEQKRYSIFLHVCTIYERMKQQHLLHDFLFMHTNTAIYTAVILKASQFSSACIQELKQLIPVYPDLQIGISSVQKAANIAELMKEAEFSVHVGLTLQKQQIILYPKVQLLRIIQELQQQDKTNYFQQTIAPLKEYPFLLDTLIKYFRNNENQKQTCKELFIHVNTLQYRLKKIEALCGLHMNDMQEKINLYVSLLSHMMENWRNDNDND</sequence>
<feature type="domain" description="Purine catabolism PurC-like" evidence="1">
    <location>
        <begin position="18"/>
        <end position="125"/>
    </location>
</feature>
<dbReference type="PANTHER" id="PTHR33744">
    <property type="entry name" value="CARBOHYDRATE DIACID REGULATOR"/>
    <property type="match status" value="1"/>
</dbReference>
<dbReference type="EMBL" id="JQIF01000001">
    <property type="protein sequence ID" value="KGJ55073.1"/>
    <property type="molecule type" value="Genomic_DNA"/>
</dbReference>